<dbReference type="Proteomes" id="UP000032748">
    <property type="component" value="Chromosome"/>
</dbReference>
<dbReference type="Gene3D" id="2.60.120.620">
    <property type="entry name" value="q2cbj1_9rhob like domain"/>
    <property type="match status" value="1"/>
</dbReference>
<dbReference type="EMBL" id="CP011110">
    <property type="protein sequence ID" value="AKA24355.1"/>
    <property type="molecule type" value="Genomic_DNA"/>
</dbReference>
<reference evidence="2 3" key="1">
    <citation type="journal article" date="2015" name="Mol. Plant Microbe Interact.">
        <title>Comparative Genomic Analysis of Pseudomonas chlororaphis PCL1606 Reveals New Insight into Antifungal Compounds Involved in Biocontrol.</title>
        <authorList>
            <person name="Calderon C.E."/>
            <person name="Ramos C."/>
            <person name="de Vicente A."/>
            <person name="Cazorla F.M."/>
        </authorList>
    </citation>
    <scope>NUCLEOTIDE SEQUENCE [LARGE SCALE GENOMIC DNA]</scope>
    <source>
        <strain evidence="2 3">PCL1606</strain>
    </source>
</reference>
<sequence>MPVESTPPALTAERLLALHRDGFVLLPGVLEAAQVRLLRQAIDGLQAQHWDYSGLLDHYKCVFNRDPLWLPFLDPPGVIELAEAALGADCHVIGQTAWRCHPGFRGTGLHLDYLAMALPRRLLADPGFELPMQICTCHLYLDAIDPDLCPTRVVPGSHRAGRAPRPGETQWQGRAAQAVLCGAGDALMFRSELWHAGSDNRTAGRSRYLLQVHYGRRMVAQKFSPYLHWRFNPEVLAAASARQRRLLGEHEEAEYD</sequence>
<accession>A0A0D5XZW9</accession>
<dbReference type="InterPro" id="IPR008775">
    <property type="entry name" value="Phytyl_CoA_dOase-like"/>
</dbReference>
<evidence type="ECO:0000313" key="2">
    <source>
        <dbReference type="EMBL" id="AKA24355.1"/>
    </source>
</evidence>
<dbReference type="PANTHER" id="PTHR20883">
    <property type="entry name" value="PHYTANOYL-COA DIOXYGENASE DOMAIN CONTAINING 1"/>
    <property type="match status" value="1"/>
</dbReference>
<dbReference type="SUPFAM" id="SSF51197">
    <property type="entry name" value="Clavaminate synthase-like"/>
    <property type="match status" value="1"/>
</dbReference>
<organism evidence="2 3">
    <name type="scientific">Pseudomonas chlororaphis</name>
    <dbReference type="NCBI Taxonomy" id="587753"/>
    <lineage>
        <taxon>Bacteria</taxon>
        <taxon>Pseudomonadati</taxon>
        <taxon>Pseudomonadota</taxon>
        <taxon>Gammaproteobacteria</taxon>
        <taxon>Pseudomonadales</taxon>
        <taxon>Pseudomonadaceae</taxon>
        <taxon>Pseudomonas</taxon>
    </lineage>
</organism>
<dbReference type="GO" id="GO:0005506">
    <property type="term" value="F:iron ion binding"/>
    <property type="evidence" value="ECO:0007669"/>
    <property type="project" value="UniProtKB-ARBA"/>
</dbReference>
<evidence type="ECO:0000313" key="3">
    <source>
        <dbReference type="Proteomes" id="UP000032748"/>
    </source>
</evidence>
<dbReference type="PATRIC" id="fig|587753.10.peg.2896"/>
<dbReference type="KEGG" id="pcz:PCL1606_29040"/>
<name>A0A0D5XZW9_9PSED</name>
<proteinExistence type="predicted"/>
<evidence type="ECO:0000256" key="1">
    <source>
        <dbReference type="ARBA" id="ARBA00001954"/>
    </source>
</evidence>
<protein>
    <submittedName>
        <fullName evidence="2">Mitomycin antibiotics/polyketide fumonisin biosynthesis protein</fullName>
    </submittedName>
</protein>
<dbReference type="OrthoDB" id="9796766at2"/>
<dbReference type="PANTHER" id="PTHR20883:SF48">
    <property type="entry name" value="ECTOINE DIOXYGENASE"/>
    <property type="match status" value="1"/>
</dbReference>
<dbReference type="RefSeq" id="WP_045882967.1">
    <property type="nucleotide sequence ID" value="NZ_CP011110.1"/>
</dbReference>
<gene>
    <name evidence="2" type="ORF">PCL1606_29040</name>
</gene>
<comment type="cofactor">
    <cofactor evidence="1">
        <name>Fe(2+)</name>
        <dbReference type="ChEBI" id="CHEBI:29033"/>
    </cofactor>
</comment>
<dbReference type="Pfam" id="PF05721">
    <property type="entry name" value="PhyH"/>
    <property type="match status" value="1"/>
</dbReference>
<dbReference type="GO" id="GO:0016706">
    <property type="term" value="F:2-oxoglutarate-dependent dioxygenase activity"/>
    <property type="evidence" value="ECO:0007669"/>
    <property type="project" value="UniProtKB-ARBA"/>
</dbReference>
<dbReference type="AlphaFoldDB" id="A0A0D5XZW9"/>